<keyword evidence="3" id="KW-1185">Reference proteome</keyword>
<evidence type="ECO:0000313" key="3">
    <source>
        <dbReference type="Proteomes" id="UP001358586"/>
    </source>
</evidence>
<organism evidence="2 3">
    <name type="scientific">Gossypium arboreum</name>
    <name type="common">Tree cotton</name>
    <name type="synonym">Gossypium nanking</name>
    <dbReference type="NCBI Taxonomy" id="29729"/>
    <lineage>
        <taxon>Eukaryota</taxon>
        <taxon>Viridiplantae</taxon>
        <taxon>Streptophyta</taxon>
        <taxon>Embryophyta</taxon>
        <taxon>Tracheophyta</taxon>
        <taxon>Spermatophyta</taxon>
        <taxon>Magnoliopsida</taxon>
        <taxon>eudicotyledons</taxon>
        <taxon>Gunneridae</taxon>
        <taxon>Pentapetalae</taxon>
        <taxon>rosids</taxon>
        <taxon>malvids</taxon>
        <taxon>Malvales</taxon>
        <taxon>Malvaceae</taxon>
        <taxon>Malvoideae</taxon>
        <taxon>Gossypium</taxon>
    </lineage>
</organism>
<protein>
    <recommendedName>
        <fullName evidence="4">Secreted protein</fullName>
    </recommendedName>
</protein>
<keyword evidence="1" id="KW-0732">Signal</keyword>
<dbReference type="EMBL" id="JARKNE010000011">
    <property type="protein sequence ID" value="KAK5783624.1"/>
    <property type="molecule type" value="Genomic_DNA"/>
</dbReference>
<sequence length="91" mass="10424">MEKERWRLCLILPQTCPAAKPPSLGFLLICLLRTVLGARQGRAEIALLWSKKIDLTTLVGREKEKDRPEIRSTAHTYVCQFNTTSWEINQA</sequence>
<evidence type="ECO:0008006" key="4">
    <source>
        <dbReference type="Google" id="ProtNLM"/>
    </source>
</evidence>
<feature type="signal peptide" evidence="1">
    <location>
        <begin position="1"/>
        <end position="37"/>
    </location>
</feature>
<evidence type="ECO:0000256" key="1">
    <source>
        <dbReference type="SAM" id="SignalP"/>
    </source>
</evidence>
<dbReference type="Proteomes" id="UP001358586">
    <property type="component" value="Chromosome 11"/>
</dbReference>
<proteinExistence type="predicted"/>
<gene>
    <name evidence="2" type="ORF">PVK06_038135</name>
</gene>
<name>A0ABR0MZA2_GOSAR</name>
<accession>A0ABR0MZA2</accession>
<evidence type="ECO:0000313" key="2">
    <source>
        <dbReference type="EMBL" id="KAK5783624.1"/>
    </source>
</evidence>
<comment type="caution">
    <text evidence="2">The sequence shown here is derived from an EMBL/GenBank/DDBJ whole genome shotgun (WGS) entry which is preliminary data.</text>
</comment>
<reference evidence="2 3" key="1">
    <citation type="submission" date="2023-03" db="EMBL/GenBank/DDBJ databases">
        <title>WGS of Gossypium arboreum.</title>
        <authorList>
            <person name="Yu D."/>
        </authorList>
    </citation>
    <scope>NUCLEOTIDE SEQUENCE [LARGE SCALE GENOMIC DNA]</scope>
    <source>
        <tissue evidence="2">Leaf</tissue>
    </source>
</reference>
<feature type="chain" id="PRO_5046972953" description="Secreted protein" evidence="1">
    <location>
        <begin position="38"/>
        <end position="91"/>
    </location>
</feature>